<evidence type="ECO:0000256" key="6">
    <source>
        <dbReference type="ARBA" id="ARBA00023242"/>
    </source>
</evidence>
<organism evidence="7 8">
    <name type="scientific">Aspergillus ibericus CBS 121593</name>
    <dbReference type="NCBI Taxonomy" id="1448316"/>
    <lineage>
        <taxon>Eukaryota</taxon>
        <taxon>Fungi</taxon>
        <taxon>Dikarya</taxon>
        <taxon>Ascomycota</taxon>
        <taxon>Pezizomycotina</taxon>
        <taxon>Eurotiomycetes</taxon>
        <taxon>Eurotiomycetidae</taxon>
        <taxon>Eurotiales</taxon>
        <taxon>Aspergillaceae</taxon>
        <taxon>Aspergillus</taxon>
        <taxon>Aspergillus subgen. Circumdati</taxon>
    </lineage>
</organism>
<keyword evidence="1" id="KW-0479">Metal-binding</keyword>
<evidence type="ECO:0008006" key="9">
    <source>
        <dbReference type="Google" id="ProtNLM"/>
    </source>
</evidence>
<name>A0A395GWU3_9EURO</name>
<dbReference type="GO" id="GO:0046872">
    <property type="term" value="F:metal ion binding"/>
    <property type="evidence" value="ECO:0007669"/>
    <property type="project" value="UniProtKB-KW"/>
</dbReference>
<dbReference type="GO" id="GO:0003677">
    <property type="term" value="F:DNA binding"/>
    <property type="evidence" value="ECO:0007669"/>
    <property type="project" value="UniProtKB-KW"/>
</dbReference>
<keyword evidence="8" id="KW-1185">Reference proteome</keyword>
<gene>
    <name evidence="7" type="ORF">BO80DRAFT_425887</name>
</gene>
<dbReference type="PANTHER" id="PTHR36206">
    <property type="entry name" value="ASPERCRYPTIN BIOSYNTHESIS CLUSTER-SPECIFIC TRANSCRIPTION REGULATOR ATNN-RELATED"/>
    <property type="match status" value="1"/>
</dbReference>
<evidence type="ECO:0000256" key="5">
    <source>
        <dbReference type="ARBA" id="ARBA00023163"/>
    </source>
</evidence>
<dbReference type="AlphaFoldDB" id="A0A395GWU3"/>
<dbReference type="GeneID" id="37224495"/>
<dbReference type="Proteomes" id="UP000249402">
    <property type="component" value="Unassembled WGS sequence"/>
</dbReference>
<protein>
    <recommendedName>
        <fullName evidence="9">C6 zinc finger domain protein</fullName>
    </recommendedName>
</protein>
<evidence type="ECO:0000313" key="7">
    <source>
        <dbReference type="EMBL" id="RAL00062.1"/>
    </source>
</evidence>
<accession>A0A395GWU3</accession>
<keyword evidence="2" id="KW-0862">Zinc</keyword>
<evidence type="ECO:0000256" key="3">
    <source>
        <dbReference type="ARBA" id="ARBA00023015"/>
    </source>
</evidence>
<evidence type="ECO:0000256" key="2">
    <source>
        <dbReference type="ARBA" id="ARBA00022833"/>
    </source>
</evidence>
<proteinExistence type="predicted"/>
<dbReference type="PANTHER" id="PTHR36206:SF16">
    <property type="entry name" value="TRANSCRIPTION FACTOR DOMAIN-CONTAINING PROTEIN-RELATED"/>
    <property type="match status" value="1"/>
</dbReference>
<dbReference type="RefSeq" id="XP_025574389.1">
    <property type="nucleotide sequence ID" value="XM_025719630.1"/>
</dbReference>
<dbReference type="STRING" id="1448316.A0A395GWU3"/>
<dbReference type="OrthoDB" id="2593732at2759"/>
<evidence type="ECO:0000256" key="4">
    <source>
        <dbReference type="ARBA" id="ARBA00023125"/>
    </source>
</evidence>
<keyword evidence="5" id="KW-0804">Transcription</keyword>
<sequence length="425" mass="47942">MAHTAPMMICWFDSEVWQRIVVQLSHAEPAVYHTVVALSALHEDSQLTGHPPRKLDLTNGHHRFALEQYGKAISLLRRRLTSHDPQVRELALMCCINFTCFELFRQNYGNAFIHLRNGAKMLDYRRWGSGAMLGHDSRSVTRGHWAPRGSGTETALAKVFIHLDAHSAQFGQEGPFLRLPLGLDTRSPPISSIVDVKQRLDPILSNILRFRRSCEPLLRGEPGDRDLPTAMAEQSRICDVLMAHIAGFDDFVRTQVISSLSSKERRGMDVMRMQHLALLNILDTSLVTSEMIYDCYLEEYQTITRLAGGIMASFQAEYGRRRPTVAMDMGVIPSLFWVCLKCRHQPTRQHALELLESWPHREGAYDGGVMASVVREHMAREGQLHAEGQSGAIPESARWGSIDRVDSVHDEADDTSHRPGEGYLP</sequence>
<keyword evidence="3" id="KW-0805">Transcription regulation</keyword>
<dbReference type="InterPro" id="IPR052360">
    <property type="entry name" value="Transcr_Regulatory_Proteins"/>
</dbReference>
<dbReference type="InterPro" id="IPR021858">
    <property type="entry name" value="Fun_TF"/>
</dbReference>
<evidence type="ECO:0000313" key="8">
    <source>
        <dbReference type="Proteomes" id="UP000249402"/>
    </source>
</evidence>
<keyword evidence="4" id="KW-0238">DNA-binding</keyword>
<dbReference type="Pfam" id="PF11951">
    <property type="entry name" value="Fungal_trans_2"/>
    <property type="match status" value="1"/>
</dbReference>
<evidence type="ECO:0000256" key="1">
    <source>
        <dbReference type="ARBA" id="ARBA00022723"/>
    </source>
</evidence>
<dbReference type="VEuPathDB" id="FungiDB:BO80DRAFT_425887"/>
<keyword evidence="6" id="KW-0539">Nucleus</keyword>
<dbReference type="EMBL" id="KZ824442">
    <property type="protein sequence ID" value="RAL00062.1"/>
    <property type="molecule type" value="Genomic_DNA"/>
</dbReference>
<reference evidence="7 8" key="1">
    <citation type="submission" date="2018-02" db="EMBL/GenBank/DDBJ databases">
        <title>The genomes of Aspergillus section Nigri reveals drivers in fungal speciation.</title>
        <authorList>
            <consortium name="DOE Joint Genome Institute"/>
            <person name="Vesth T.C."/>
            <person name="Nybo J."/>
            <person name="Theobald S."/>
            <person name="Brandl J."/>
            <person name="Frisvad J.C."/>
            <person name="Nielsen K.F."/>
            <person name="Lyhne E.K."/>
            <person name="Kogle M.E."/>
            <person name="Kuo A."/>
            <person name="Riley R."/>
            <person name="Clum A."/>
            <person name="Nolan M."/>
            <person name="Lipzen A."/>
            <person name="Salamov A."/>
            <person name="Henrissat B."/>
            <person name="Wiebenga A."/>
            <person name="De vries R.P."/>
            <person name="Grigoriev I.V."/>
            <person name="Mortensen U.H."/>
            <person name="Andersen M.R."/>
            <person name="Baker S.E."/>
        </authorList>
    </citation>
    <scope>NUCLEOTIDE SEQUENCE [LARGE SCALE GENOMIC DNA]</scope>
    <source>
        <strain evidence="7 8">CBS 121593</strain>
    </source>
</reference>